<reference evidence="7 8" key="1">
    <citation type="submission" date="2020-08" db="EMBL/GenBank/DDBJ databases">
        <title>Genomic Encyclopedia of Type Strains, Phase IV (KMG-IV): sequencing the most valuable type-strain genomes for metagenomic binning, comparative biology and taxonomic classification.</title>
        <authorList>
            <person name="Goeker M."/>
        </authorList>
    </citation>
    <scope>NUCLEOTIDE SEQUENCE [LARGE SCALE GENOMIC DNA]</scope>
    <source>
        <strain evidence="7 8">DSM 105074</strain>
    </source>
</reference>
<proteinExistence type="predicted"/>
<evidence type="ECO:0000256" key="6">
    <source>
        <dbReference type="SAM" id="Phobius"/>
    </source>
</evidence>
<keyword evidence="3 6" id="KW-0812">Transmembrane</keyword>
<dbReference type="GO" id="GO:0022857">
    <property type="term" value="F:transmembrane transporter activity"/>
    <property type="evidence" value="ECO:0007669"/>
    <property type="project" value="InterPro"/>
</dbReference>
<dbReference type="CDD" id="cd06579">
    <property type="entry name" value="TM_PBP1_transp_AraH_like"/>
    <property type="match status" value="1"/>
</dbReference>
<dbReference type="AlphaFoldDB" id="A0A840TR45"/>
<comment type="caution">
    <text evidence="7">The sequence shown here is derived from an EMBL/GenBank/DDBJ whole genome shotgun (WGS) entry which is preliminary data.</text>
</comment>
<sequence>MKNIHQYITIIMLLVITAAFSLITPQFFSFQNFTNILIQGSSLAIVATGMTFVIITRGIDLSVGSTMFLAGVISGKMVVADTNLWLACLLILLIGILFGYINASLIYRFKVVPFIVTLATFYMGRGLGLFISETRAVNLPDVFLSIGTSRILGIPFPIAILFFVVLIAHLVLTQTAYGTRVYAVGNSVEKARKAGLPIRQVVLSAYIICGFLAALGGFVAIAQLGAISPSFGMNSELMAISAVVLGGTSLYGGQGNVFPGTLVGALTIQTLQNGLVMINANPYVYPIVTGLVIFTIVLMDSLKHRKNTRSLQTFP</sequence>
<accession>A0A840TR45</accession>
<gene>
    <name evidence="7" type="ORF">HNQ92_001829</name>
</gene>
<evidence type="ECO:0000313" key="7">
    <source>
        <dbReference type="EMBL" id="MBB5283703.1"/>
    </source>
</evidence>
<evidence type="ECO:0000256" key="3">
    <source>
        <dbReference type="ARBA" id="ARBA00022692"/>
    </source>
</evidence>
<dbReference type="Proteomes" id="UP000557307">
    <property type="component" value="Unassembled WGS sequence"/>
</dbReference>
<feature type="transmembrane region" description="Helical" evidence="6">
    <location>
        <begin position="151"/>
        <end position="172"/>
    </location>
</feature>
<dbReference type="InterPro" id="IPR001851">
    <property type="entry name" value="ABC_transp_permease"/>
</dbReference>
<feature type="transmembrane region" description="Helical" evidence="6">
    <location>
        <begin position="36"/>
        <end position="54"/>
    </location>
</feature>
<evidence type="ECO:0000256" key="5">
    <source>
        <dbReference type="ARBA" id="ARBA00023136"/>
    </source>
</evidence>
<dbReference type="RefSeq" id="WP_184173322.1">
    <property type="nucleotide sequence ID" value="NZ_JACHGF010000002.1"/>
</dbReference>
<feature type="transmembrane region" description="Helical" evidence="6">
    <location>
        <begin position="61"/>
        <end position="78"/>
    </location>
</feature>
<evidence type="ECO:0000256" key="4">
    <source>
        <dbReference type="ARBA" id="ARBA00022989"/>
    </source>
</evidence>
<feature type="transmembrane region" description="Helical" evidence="6">
    <location>
        <begin position="201"/>
        <end position="227"/>
    </location>
</feature>
<feature type="transmembrane region" description="Helical" evidence="6">
    <location>
        <begin position="112"/>
        <end position="131"/>
    </location>
</feature>
<feature type="transmembrane region" description="Helical" evidence="6">
    <location>
        <begin position="283"/>
        <end position="302"/>
    </location>
</feature>
<keyword evidence="4 6" id="KW-1133">Transmembrane helix</keyword>
<evidence type="ECO:0000256" key="2">
    <source>
        <dbReference type="ARBA" id="ARBA00022475"/>
    </source>
</evidence>
<name>A0A840TR45_9BACT</name>
<evidence type="ECO:0000313" key="8">
    <source>
        <dbReference type="Proteomes" id="UP000557307"/>
    </source>
</evidence>
<organism evidence="7 8">
    <name type="scientific">Rhabdobacter roseus</name>
    <dbReference type="NCBI Taxonomy" id="1655419"/>
    <lineage>
        <taxon>Bacteria</taxon>
        <taxon>Pseudomonadati</taxon>
        <taxon>Bacteroidota</taxon>
        <taxon>Cytophagia</taxon>
        <taxon>Cytophagales</taxon>
        <taxon>Cytophagaceae</taxon>
        <taxon>Rhabdobacter</taxon>
    </lineage>
</organism>
<protein>
    <submittedName>
        <fullName evidence="7">Ribose transport system permease protein</fullName>
    </submittedName>
</protein>
<feature type="transmembrane region" description="Helical" evidence="6">
    <location>
        <begin position="84"/>
        <end position="105"/>
    </location>
</feature>
<dbReference type="PANTHER" id="PTHR32196">
    <property type="entry name" value="ABC TRANSPORTER PERMEASE PROTEIN YPHD-RELATED-RELATED"/>
    <property type="match status" value="1"/>
</dbReference>
<dbReference type="GO" id="GO:0005886">
    <property type="term" value="C:plasma membrane"/>
    <property type="evidence" value="ECO:0007669"/>
    <property type="project" value="UniProtKB-SubCell"/>
</dbReference>
<dbReference type="Pfam" id="PF02653">
    <property type="entry name" value="BPD_transp_2"/>
    <property type="match status" value="1"/>
</dbReference>
<dbReference type="PANTHER" id="PTHR32196:SF72">
    <property type="entry name" value="RIBOSE IMPORT PERMEASE PROTEIN RBSC"/>
    <property type="match status" value="1"/>
</dbReference>
<evidence type="ECO:0000256" key="1">
    <source>
        <dbReference type="ARBA" id="ARBA00004651"/>
    </source>
</evidence>
<keyword evidence="2" id="KW-1003">Cell membrane</keyword>
<comment type="subcellular location">
    <subcellularLocation>
        <location evidence="1">Cell membrane</location>
        <topology evidence="1">Multi-pass membrane protein</topology>
    </subcellularLocation>
</comment>
<keyword evidence="5 6" id="KW-0472">Membrane</keyword>
<dbReference type="EMBL" id="JACHGF010000002">
    <property type="protein sequence ID" value="MBB5283703.1"/>
    <property type="molecule type" value="Genomic_DNA"/>
</dbReference>
<feature type="transmembrane region" description="Helical" evidence="6">
    <location>
        <begin position="7"/>
        <end position="30"/>
    </location>
</feature>
<keyword evidence="8" id="KW-1185">Reference proteome</keyword>